<keyword evidence="1" id="KW-0560">Oxidoreductase</keyword>
<evidence type="ECO:0000256" key="1">
    <source>
        <dbReference type="ARBA" id="ARBA00023002"/>
    </source>
</evidence>
<dbReference type="Proteomes" id="UP001164693">
    <property type="component" value="Chromosome"/>
</dbReference>
<gene>
    <name evidence="3" type="ORF">M6B22_06250</name>
</gene>
<protein>
    <submittedName>
        <fullName evidence="3">Pyridoxamine 5'-phosphate oxidase family protein</fullName>
    </submittedName>
</protein>
<sequence length="157" mass="17511">MANQRALVRMSEAEIQHFLSGPHTMCLSTVDKDGFIHSAAMWYALLDGQVAVLAKRRSQKVVNALRGGRLTGLVEDGTTYTELRGVCLIGTPRADDRPEVKVRVALSLFDRYSPDGATFDAQASTYNRIVLWIEPIKVASWDHAKLRPKSEDTLPRE</sequence>
<dbReference type="EMBL" id="CP097463">
    <property type="protein sequence ID" value="WAX58363.1"/>
    <property type="molecule type" value="Genomic_DNA"/>
</dbReference>
<dbReference type="PANTHER" id="PTHR35176">
    <property type="entry name" value="HEME OXYGENASE HI_0854-RELATED"/>
    <property type="match status" value="1"/>
</dbReference>
<organism evidence="3 4">
    <name type="scientific">Jatrophihabitans cynanchi</name>
    <dbReference type="NCBI Taxonomy" id="2944128"/>
    <lineage>
        <taxon>Bacteria</taxon>
        <taxon>Bacillati</taxon>
        <taxon>Actinomycetota</taxon>
        <taxon>Actinomycetes</taxon>
        <taxon>Jatrophihabitantales</taxon>
        <taxon>Jatrophihabitantaceae</taxon>
        <taxon>Jatrophihabitans</taxon>
    </lineage>
</organism>
<dbReference type="Pfam" id="PF01243">
    <property type="entry name" value="PNPOx_N"/>
    <property type="match status" value="1"/>
</dbReference>
<dbReference type="InterPro" id="IPR052019">
    <property type="entry name" value="F420H2_bilvrd_red/Heme_oxyg"/>
</dbReference>
<dbReference type="PANTHER" id="PTHR35176:SF6">
    <property type="entry name" value="HEME OXYGENASE HI_0854-RELATED"/>
    <property type="match status" value="1"/>
</dbReference>
<dbReference type="RefSeq" id="WP_269444911.1">
    <property type="nucleotide sequence ID" value="NZ_CP097463.1"/>
</dbReference>
<dbReference type="Gene3D" id="2.30.110.10">
    <property type="entry name" value="Electron Transport, Fmn-binding Protein, Chain A"/>
    <property type="match status" value="1"/>
</dbReference>
<dbReference type="InterPro" id="IPR012349">
    <property type="entry name" value="Split_barrel_FMN-bd"/>
</dbReference>
<evidence type="ECO:0000313" key="4">
    <source>
        <dbReference type="Proteomes" id="UP001164693"/>
    </source>
</evidence>
<dbReference type="SUPFAM" id="SSF50475">
    <property type="entry name" value="FMN-binding split barrel"/>
    <property type="match status" value="1"/>
</dbReference>
<feature type="domain" description="Pyridoxamine 5'-phosphate oxidase N-terminal" evidence="2">
    <location>
        <begin position="12"/>
        <end position="104"/>
    </location>
</feature>
<accession>A0ABY7K387</accession>
<evidence type="ECO:0000313" key="3">
    <source>
        <dbReference type="EMBL" id="WAX58363.1"/>
    </source>
</evidence>
<reference evidence="3" key="1">
    <citation type="submission" date="2022-05" db="EMBL/GenBank/DDBJ databases">
        <title>Jatrophihabitans sp. SB3-54 whole genome sequence.</title>
        <authorList>
            <person name="Suh M.K."/>
            <person name="Eom M.K."/>
            <person name="Kim J.S."/>
            <person name="Kim H.S."/>
            <person name="Do H.E."/>
            <person name="Shin Y.K."/>
            <person name="Lee J.-S."/>
        </authorList>
    </citation>
    <scope>NUCLEOTIDE SEQUENCE</scope>
    <source>
        <strain evidence="3">SB3-54</strain>
    </source>
</reference>
<evidence type="ECO:0000259" key="2">
    <source>
        <dbReference type="Pfam" id="PF01243"/>
    </source>
</evidence>
<keyword evidence="4" id="KW-1185">Reference proteome</keyword>
<proteinExistence type="predicted"/>
<name>A0ABY7K387_9ACTN</name>
<dbReference type="InterPro" id="IPR011576">
    <property type="entry name" value="Pyridox_Oxase_N"/>
</dbReference>